<protein>
    <submittedName>
        <fullName evidence="2">Predicted protein</fullName>
    </submittedName>
</protein>
<organism evidence="3">
    <name type="scientific">Laccaria bicolor (strain S238N-H82 / ATCC MYA-4686)</name>
    <name type="common">Bicoloured deceiver</name>
    <name type="synonym">Laccaria laccata var. bicolor</name>
    <dbReference type="NCBI Taxonomy" id="486041"/>
    <lineage>
        <taxon>Eukaryota</taxon>
        <taxon>Fungi</taxon>
        <taxon>Dikarya</taxon>
        <taxon>Basidiomycota</taxon>
        <taxon>Agaricomycotina</taxon>
        <taxon>Agaricomycetes</taxon>
        <taxon>Agaricomycetidae</taxon>
        <taxon>Agaricales</taxon>
        <taxon>Agaricineae</taxon>
        <taxon>Hydnangiaceae</taxon>
        <taxon>Laccaria</taxon>
    </lineage>
</organism>
<dbReference type="KEGG" id="lbc:LACBIDRAFT_330001"/>
<name>B0DJW0_LACBS</name>
<evidence type="ECO:0000313" key="3">
    <source>
        <dbReference type="Proteomes" id="UP000001194"/>
    </source>
</evidence>
<sequence length="854" mass="95186">MSAIFKWTIGHLSKFIDRWFDEQIIFAYCLSWKTRTTCLSRGDRDIAIGGTDIYIGWYQALIGWEIWNQIFCGGLFAWVSLTENWLLYSQSNDAGLTRPDETGRCKNHTKNIHIAAVNVLGSFWWAASSTLPRYVNDRLAFVQMLSKTNTKPFLASDQVPRSLEEEWLKPLLACRSPFIARYGSIHLMSESRPAYISRQTSTTLPIDQPSSQDEEINHTPGSGPSIQDLLALTAIIIMLAWPWAFFGAVWIRGGVQLSNHMARVVTDNPHATTYFVTLICSIISMITGALFSLAIIRFAQELVTHRSPTRPFHLRVLLSFRHQTWPWGMNVKGAKYLIHKNRWWPAVLLIVCILTFPHLISSTASLLAPITFNRTAHLTGTEIDFSGGPDCQAWFNNHPLSNNCGYQLYGNLPYTNCLGENQMVDVLESGRGNILELITNNNESLTFSQLGGNGGLHFLGSMRGVLPIGPNGVPEFNTLRPSPFSNPEIMAGMVSYDYTLEQQGLTSNVSCNFLPTGTNPFSGGKILPADPREATGGFLAVTYNLTCSDYGELQVLTNVTFFESTWSNNALVYWACQSASNGIRTDSYSIYLAGIGHYSDTIGSINCSVKPIQTAIFPVTYDSTTNIFSAAPPTLESSQVITFPNLLPYALRGLGEVVSEGQNFQSNLVAESVLTFAYKSFNVSVNATRPPEFLWLFERIIQGIIEYEVSYLRLIYSTVGTQPADCNRNVAGSANYEVVGWFVSRANVGFLIPITIINGAAFVALVIAMWIAWTNGHIFHPFHPRPVTIAKDLDKEERVPDEWGRKVTYHPTTVLKEFFKKDVAGNLKKDIKAVVHDVEKVGQEFMAGPSSDRR</sequence>
<dbReference type="RefSeq" id="XP_001884152.1">
    <property type="nucleotide sequence ID" value="XM_001884117.1"/>
</dbReference>
<dbReference type="OrthoDB" id="2991366at2759"/>
<keyword evidence="3" id="KW-1185">Reference proteome</keyword>
<keyword evidence="1" id="KW-0812">Transmembrane</keyword>
<keyword evidence="1" id="KW-1133">Transmembrane helix</keyword>
<dbReference type="HOGENOM" id="CLU_016816_0_0_1"/>
<feature type="transmembrane region" description="Helical" evidence="1">
    <location>
        <begin position="271"/>
        <end position="296"/>
    </location>
</feature>
<dbReference type="EMBL" id="DS547114">
    <property type="protein sequence ID" value="EDR05187.1"/>
    <property type="molecule type" value="Genomic_DNA"/>
</dbReference>
<evidence type="ECO:0000256" key="1">
    <source>
        <dbReference type="SAM" id="Phobius"/>
    </source>
</evidence>
<dbReference type="STRING" id="486041.B0DJW0"/>
<proteinExistence type="predicted"/>
<gene>
    <name evidence="2" type="ORF">LACBIDRAFT_330001</name>
</gene>
<keyword evidence="1" id="KW-0472">Membrane</keyword>
<accession>B0DJW0</accession>
<feature type="transmembrane region" description="Helical" evidence="1">
    <location>
        <begin position="229"/>
        <end position="251"/>
    </location>
</feature>
<feature type="transmembrane region" description="Helical" evidence="1">
    <location>
        <begin position="750"/>
        <end position="773"/>
    </location>
</feature>
<dbReference type="GeneID" id="6079826"/>
<dbReference type="Proteomes" id="UP000001194">
    <property type="component" value="Unassembled WGS sequence"/>
</dbReference>
<reference evidence="2 3" key="1">
    <citation type="journal article" date="2008" name="Nature">
        <title>The genome of Laccaria bicolor provides insights into mycorrhizal symbiosis.</title>
        <authorList>
            <person name="Martin F."/>
            <person name="Aerts A."/>
            <person name="Ahren D."/>
            <person name="Brun A."/>
            <person name="Danchin E.G.J."/>
            <person name="Duchaussoy F."/>
            <person name="Gibon J."/>
            <person name="Kohler A."/>
            <person name="Lindquist E."/>
            <person name="Pereda V."/>
            <person name="Salamov A."/>
            <person name="Shapiro H.J."/>
            <person name="Wuyts J."/>
            <person name="Blaudez D."/>
            <person name="Buee M."/>
            <person name="Brokstein P."/>
            <person name="Canbaeck B."/>
            <person name="Cohen D."/>
            <person name="Courty P.E."/>
            <person name="Coutinho P.M."/>
            <person name="Delaruelle C."/>
            <person name="Detter J.C."/>
            <person name="Deveau A."/>
            <person name="DiFazio S."/>
            <person name="Duplessis S."/>
            <person name="Fraissinet-Tachet L."/>
            <person name="Lucic E."/>
            <person name="Frey-Klett P."/>
            <person name="Fourrey C."/>
            <person name="Feussner I."/>
            <person name="Gay G."/>
            <person name="Grimwood J."/>
            <person name="Hoegger P.J."/>
            <person name="Jain P."/>
            <person name="Kilaru S."/>
            <person name="Labbe J."/>
            <person name="Lin Y.C."/>
            <person name="Legue V."/>
            <person name="Le Tacon F."/>
            <person name="Marmeisse R."/>
            <person name="Melayah D."/>
            <person name="Montanini B."/>
            <person name="Muratet M."/>
            <person name="Nehls U."/>
            <person name="Niculita-Hirzel H."/>
            <person name="Oudot-Le Secq M.P."/>
            <person name="Peter M."/>
            <person name="Quesneville H."/>
            <person name="Rajashekar B."/>
            <person name="Reich M."/>
            <person name="Rouhier N."/>
            <person name="Schmutz J."/>
            <person name="Yin T."/>
            <person name="Chalot M."/>
            <person name="Henrissat B."/>
            <person name="Kuees U."/>
            <person name="Lucas S."/>
            <person name="Van de Peer Y."/>
            <person name="Podila G.K."/>
            <person name="Polle A."/>
            <person name="Pukkila P.J."/>
            <person name="Richardson P.M."/>
            <person name="Rouze P."/>
            <person name="Sanders I.R."/>
            <person name="Stajich J.E."/>
            <person name="Tunlid A."/>
            <person name="Tuskan G."/>
            <person name="Grigoriev I.V."/>
        </authorList>
    </citation>
    <scope>NUCLEOTIDE SEQUENCE [LARGE SCALE GENOMIC DNA]</scope>
    <source>
        <strain evidence="3">S238N-H82 / ATCC MYA-4686</strain>
    </source>
</reference>
<feature type="transmembrane region" description="Helical" evidence="1">
    <location>
        <begin position="343"/>
        <end position="360"/>
    </location>
</feature>
<evidence type="ECO:0000313" key="2">
    <source>
        <dbReference type="EMBL" id="EDR05187.1"/>
    </source>
</evidence>
<dbReference type="InParanoid" id="B0DJW0"/>
<dbReference type="AlphaFoldDB" id="B0DJW0"/>